<dbReference type="EMBL" id="BMKP01000013">
    <property type="protein sequence ID" value="GGF28710.1"/>
    <property type="molecule type" value="Genomic_DNA"/>
</dbReference>
<evidence type="ECO:0000313" key="4">
    <source>
        <dbReference type="Proteomes" id="UP000655016"/>
    </source>
</evidence>
<feature type="transmembrane region" description="Helical" evidence="1">
    <location>
        <begin position="201"/>
        <end position="223"/>
    </location>
</feature>
<keyword evidence="4" id="KW-1185">Reference proteome</keyword>
<organism evidence="3 4">
    <name type="scientific">Flavobacterium limi</name>
    <dbReference type="NCBI Taxonomy" id="2045105"/>
    <lineage>
        <taxon>Bacteria</taxon>
        <taxon>Pseudomonadati</taxon>
        <taxon>Bacteroidota</taxon>
        <taxon>Flavobacteriia</taxon>
        <taxon>Flavobacteriales</taxon>
        <taxon>Flavobacteriaceae</taxon>
        <taxon>Flavobacterium</taxon>
    </lineage>
</organism>
<comment type="caution">
    <text evidence="3">The sequence shown here is derived from an EMBL/GenBank/DDBJ whole genome shotgun (WGS) entry which is preliminary data.</text>
</comment>
<feature type="transmembrane region" description="Helical" evidence="1">
    <location>
        <begin position="76"/>
        <end position="101"/>
    </location>
</feature>
<reference evidence="4" key="1">
    <citation type="journal article" date="2019" name="Int. J. Syst. Evol. Microbiol.">
        <title>The Global Catalogue of Microorganisms (GCM) 10K type strain sequencing project: providing services to taxonomists for standard genome sequencing and annotation.</title>
        <authorList>
            <consortium name="The Broad Institute Genomics Platform"/>
            <consortium name="The Broad Institute Genome Sequencing Center for Infectious Disease"/>
            <person name="Wu L."/>
            <person name="Ma J."/>
        </authorList>
    </citation>
    <scope>NUCLEOTIDE SEQUENCE [LARGE SCALE GENOMIC DNA]</scope>
    <source>
        <strain evidence="4">CGMCC 1.16060</strain>
    </source>
</reference>
<feature type="transmembrane region" description="Helical" evidence="1">
    <location>
        <begin position="35"/>
        <end position="55"/>
    </location>
</feature>
<evidence type="ECO:0000313" key="3">
    <source>
        <dbReference type="EMBL" id="GGF28710.1"/>
    </source>
</evidence>
<dbReference type="PANTHER" id="PTHR39430:SF1">
    <property type="entry name" value="PROTEASE"/>
    <property type="match status" value="1"/>
</dbReference>
<proteinExistence type="predicted"/>
<dbReference type="PANTHER" id="PTHR39430">
    <property type="entry name" value="MEMBRANE-ASSOCIATED PROTEASE-RELATED"/>
    <property type="match status" value="1"/>
</dbReference>
<name>A0ABQ1UYZ9_9FLAO</name>
<keyword evidence="1" id="KW-1133">Transmembrane helix</keyword>
<feature type="domain" description="CAAX prenyl protease 2/Lysostaphin resistance protein A-like" evidence="2">
    <location>
        <begin position="75"/>
        <end position="172"/>
    </location>
</feature>
<dbReference type="InterPro" id="IPR003675">
    <property type="entry name" value="Rce1/LyrA-like_dom"/>
</dbReference>
<dbReference type="Pfam" id="PF02517">
    <property type="entry name" value="Rce1-like"/>
    <property type="match status" value="1"/>
</dbReference>
<dbReference type="RefSeq" id="WP_163396460.1">
    <property type="nucleotide sequence ID" value="NZ_BMKP01000013.1"/>
</dbReference>
<evidence type="ECO:0000259" key="2">
    <source>
        <dbReference type="Pfam" id="PF02517"/>
    </source>
</evidence>
<accession>A0ABQ1UYZ9</accession>
<keyword evidence="1" id="KW-0472">Membrane</keyword>
<keyword evidence="1" id="KW-0812">Transmembrane</keyword>
<protein>
    <recommendedName>
        <fullName evidence="2">CAAX prenyl protease 2/Lysostaphin resistance protein A-like domain-containing protein</fullName>
    </recommendedName>
</protein>
<dbReference type="Proteomes" id="UP000655016">
    <property type="component" value="Unassembled WGS sequence"/>
</dbReference>
<evidence type="ECO:0000256" key="1">
    <source>
        <dbReference type="SAM" id="Phobius"/>
    </source>
</evidence>
<gene>
    <name evidence="3" type="ORF">GCM10011518_42540</name>
</gene>
<sequence>MLGIILLLVLFLCLVLLFEKKLSDVSGLIPTKKRILYFFSGVALSGILVVLNIAAETILFSLNWKMRDVHYLEPALVVWQFFLSVFTEELIFRGIIIYILMRKLRKHTAMLISSALFGIYHWFSYEMFGAGLVPMLYVFLMTSLAGYCWTFAYLKSRTLLLPLGMHLGWNCINWLFSKKGTYGRGIFIRINELPLTELQNLVLSLCKGLVPVAIMYLALKVYFASKNKPQSVKFEKTHVESADASLPR</sequence>
<feature type="transmembrane region" description="Helical" evidence="1">
    <location>
        <begin position="107"/>
        <end position="123"/>
    </location>
</feature>
<feature type="transmembrane region" description="Helical" evidence="1">
    <location>
        <begin position="135"/>
        <end position="154"/>
    </location>
</feature>